<gene>
    <name evidence="1" type="ORF">MIND_00221100</name>
</gene>
<dbReference type="RefSeq" id="XP_037224196.1">
    <property type="nucleotide sequence ID" value="XM_037359101.1"/>
</dbReference>
<comment type="caution">
    <text evidence="1">The sequence shown here is derived from an EMBL/GenBank/DDBJ whole genome shotgun (WGS) entry which is preliminary data.</text>
</comment>
<dbReference type="EMBL" id="JACAZF010000002">
    <property type="protein sequence ID" value="KAF7312088.1"/>
    <property type="molecule type" value="Genomic_DNA"/>
</dbReference>
<dbReference type="Proteomes" id="UP000636479">
    <property type="component" value="Unassembled WGS sequence"/>
</dbReference>
<evidence type="ECO:0000313" key="1">
    <source>
        <dbReference type="EMBL" id="KAF7312088.1"/>
    </source>
</evidence>
<protein>
    <submittedName>
        <fullName evidence="1">MYND-type domain-containing protein</fullName>
    </submittedName>
</protein>
<organism evidence="1 2">
    <name type="scientific">Mycena indigotica</name>
    <dbReference type="NCBI Taxonomy" id="2126181"/>
    <lineage>
        <taxon>Eukaryota</taxon>
        <taxon>Fungi</taxon>
        <taxon>Dikarya</taxon>
        <taxon>Basidiomycota</taxon>
        <taxon>Agaricomycotina</taxon>
        <taxon>Agaricomycetes</taxon>
        <taxon>Agaricomycetidae</taxon>
        <taxon>Agaricales</taxon>
        <taxon>Marasmiineae</taxon>
        <taxon>Mycenaceae</taxon>
        <taxon>Mycena</taxon>
    </lineage>
</organism>
<dbReference type="GeneID" id="59341617"/>
<name>A0A8H6T5D5_9AGAR</name>
<evidence type="ECO:0000313" key="2">
    <source>
        <dbReference type="Proteomes" id="UP000636479"/>
    </source>
</evidence>
<dbReference type="AlphaFoldDB" id="A0A8H6T5D5"/>
<proteinExistence type="predicted"/>
<dbReference type="OrthoDB" id="2831360at2759"/>
<sequence length="156" mass="16977">MAKQLTIQVSIYGYNEHRCDVLLKKDLPEQAQSNLVVLDGWAQKSVMAIGFDMKHSQRWLCEICGDPAREVVLDPKPNLRLEDPVVTLNMHQLCEAQGGPCHSAVHELIRKQALAAGSPPSGLQQPNATTAPLAGSCIAASHAKHKIGRDIARLAK</sequence>
<reference evidence="1" key="1">
    <citation type="submission" date="2020-05" db="EMBL/GenBank/DDBJ databases">
        <title>Mycena genomes resolve the evolution of fungal bioluminescence.</title>
        <authorList>
            <person name="Tsai I.J."/>
        </authorList>
    </citation>
    <scope>NUCLEOTIDE SEQUENCE</scope>
    <source>
        <strain evidence="1">171206Taipei</strain>
    </source>
</reference>
<accession>A0A8H6T5D5</accession>
<keyword evidence="2" id="KW-1185">Reference proteome</keyword>